<evidence type="ECO:0000313" key="9">
    <source>
        <dbReference type="EMBL" id="MEK9501670.1"/>
    </source>
</evidence>
<evidence type="ECO:0000256" key="1">
    <source>
        <dbReference type="ARBA" id="ARBA00001947"/>
    </source>
</evidence>
<evidence type="ECO:0000256" key="4">
    <source>
        <dbReference type="ARBA" id="ARBA00022801"/>
    </source>
</evidence>
<keyword evidence="4" id="KW-0378">Hydrolase</keyword>
<dbReference type="SUPFAM" id="SSF53187">
    <property type="entry name" value="Zn-dependent exopeptidases"/>
    <property type="match status" value="1"/>
</dbReference>
<sequence>MKNRTKNVAILLAVAAAAAGGLPDGLRAQDQMTGMGSDPEHTLPLTWDRWLDHEEIGERMELMADTWPEFLSMSTIGDSYGGRELWLMTMNNPDTGPAEGKAAMWIEANIHGNEIQGAEVSLYTIWYMMENYDRNPEIRRMVDERVFYFLPSVNPDGRDYFLHGAGSGARTGHVPVDSDGDGLFDEDPANDLNGNGVIEQIRKYVPGRGTHRLDPADDRFLIPVAPGETGDWIQLGSEGIDDDGDGRVNEDPVGGYDTNRNWGSDWQPEYIQGGAMNYPFEVPESRAINDFMVEHPHIAGLQSYHNTGGMILRGPGAAWFGEYPTDDVRVYDELGEQGERMLPYYNYYVVWQGLYSTHGGSIDWQNDGLGIVSFVNELWNGGQYFNSPLLQEQQRDPDSPISGQQSRYFFDDFLEFGDQFVDWAPFDHPTYGEVEMGGWKKLSGRVNPRFMSMELFHRNMAFTLWHADQLPLMSMGEAEVERVQGDVWRVRVPITNERLIPTITVRARENAVVRPDLITVDGGVDIITAGWVQNVHVPGPIDAIDQPELDRIMVRSGHPGRTTRVLEYLVRGSGSFTVEYDSVKGGTVRTTVQLR</sequence>
<dbReference type="Proteomes" id="UP001484239">
    <property type="component" value="Unassembled WGS sequence"/>
</dbReference>
<reference evidence="9 10" key="1">
    <citation type="submission" date="2024-02" db="EMBL/GenBank/DDBJ databases">
        <title>A novel Gemmatimonadota bacterium.</title>
        <authorList>
            <person name="Du Z.-J."/>
            <person name="Ye Y.-Q."/>
        </authorList>
    </citation>
    <scope>NUCLEOTIDE SEQUENCE [LARGE SCALE GENOMIC DNA]</scope>
    <source>
        <strain evidence="9 10">DH-20</strain>
    </source>
</reference>
<gene>
    <name evidence="9" type="ORF">WI372_11825</name>
</gene>
<evidence type="ECO:0000259" key="8">
    <source>
        <dbReference type="PROSITE" id="PS52035"/>
    </source>
</evidence>
<dbReference type="PROSITE" id="PS52035">
    <property type="entry name" value="PEPTIDASE_M14"/>
    <property type="match status" value="1"/>
</dbReference>
<dbReference type="EMBL" id="JBBHLI010000006">
    <property type="protein sequence ID" value="MEK9501670.1"/>
    <property type="molecule type" value="Genomic_DNA"/>
</dbReference>
<evidence type="ECO:0000256" key="6">
    <source>
        <dbReference type="ARBA" id="ARBA00023049"/>
    </source>
</evidence>
<keyword evidence="6" id="KW-0482">Metalloprotease</keyword>
<dbReference type="Gene3D" id="3.40.630.10">
    <property type="entry name" value="Zn peptidases"/>
    <property type="match status" value="1"/>
</dbReference>
<keyword evidence="5" id="KW-0862">Zinc</keyword>
<proteinExistence type="inferred from homology"/>
<evidence type="ECO:0000256" key="7">
    <source>
        <dbReference type="PROSITE-ProRule" id="PRU01379"/>
    </source>
</evidence>
<evidence type="ECO:0000256" key="3">
    <source>
        <dbReference type="ARBA" id="ARBA00022670"/>
    </source>
</evidence>
<dbReference type="CDD" id="cd06905">
    <property type="entry name" value="M14-like"/>
    <property type="match status" value="1"/>
</dbReference>
<evidence type="ECO:0000313" key="10">
    <source>
        <dbReference type="Proteomes" id="UP001484239"/>
    </source>
</evidence>
<organism evidence="9 10">
    <name type="scientific">Gaopeijia maritima</name>
    <dbReference type="NCBI Taxonomy" id="3119007"/>
    <lineage>
        <taxon>Bacteria</taxon>
        <taxon>Pseudomonadati</taxon>
        <taxon>Gemmatimonadota</taxon>
        <taxon>Longimicrobiia</taxon>
        <taxon>Gaopeijiales</taxon>
        <taxon>Gaopeijiaceae</taxon>
        <taxon>Gaopeijia</taxon>
    </lineage>
</organism>
<evidence type="ECO:0000256" key="5">
    <source>
        <dbReference type="ARBA" id="ARBA00022833"/>
    </source>
</evidence>
<feature type="domain" description="Peptidase M14" evidence="8">
    <location>
        <begin position="49"/>
        <end position="413"/>
    </location>
</feature>
<dbReference type="PANTHER" id="PTHR11705:SF143">
    <property type="entry name" value="SLL0236 PROTEIN"/>
    <property type="match status" value="1"/>
</dbReference>
<name>A0ABU9ECJ9_9BACT</name>
<comment type="cofactor">
    <cofactor evidence="1">
        <name>Zn(2+)</name>
        <dbReference type="ChEBI" id="CHEBI:29105"/>
    </cofactor>
</comment>
<dbReference type="PANTHER" id="PTHR11705">
    <property type="entry name" value="PROTEASE FAMILY M14 CARBOXYPEPTIDASE A,B"/>
    <property type="match status" value="1"/>
</dbReference>
<protein>
    <submittedName>
        <fullName evidence="9">M14 family metallopeptidase</fullName>
    </submittedName>
</protein>
<dbReference type="PRINTS" id="PR00765">
    <property type="entry name" value="CRBOXYPTASEA"/>
</dbReference>
<feature type="active site" description="Proton donor/acceptor" evidence="7">
    <location>
        <position position="377"/>
    </location>
</feature>
<comment type="caution">
    <text evidence="9">The sequence shown here is derived from an EMBL/GenBank/DDBJ whole genome shotgun (WGS) entry which is preliminary data.</text>
</comment>
<dbReference type="Pfam" id="PF00246">
    <property type="entry name" value="Peptidase_M14"/>
    <property type="match status" value="2"/>
</dbReference>
<keyword evidence="10" id="KW-1185">Reference proteome</keyword>
<dbReference type="SMART" id="SM00631">
    <property type="entry name" value="Zn_pept"/>
    <property type="match status" value="1"/>
</dbReference>
<dbReference type="InterPro" id="IPR000834">
    <property type="entry name" value="Peptidase_M14"/>
</dbReference>
<dbReference type="RefSeq" id="WP_405281283.1">
    <property type="nucleotide sequence ID" value="NZ_CP144380.1"/>
</dbReference>
<evidence type="ECO:0000256" key="2">
    <source>
        <dbReference type="ARBA" id="ARBA00005988"/>
    </source>
</evidence>
<comment type="similarity">
    <text evidence="2 7">Belongs to the peptidase M14 family.</text>
</comment>
<accession>A0ABU9ECJ9</accession>
<keyword evidence="3" id="KW-0645">Protease</keyword>